<reference evidence="4" key="1">
    <citation type="submission" date="2022-11" db="UniProtKB">
        <authorList>
            <consortium name="WormBaseParasite"/>
        </authorList>
    </citation>
    <scope>IDENTIFICATION</scope>
</reference>
<sequence>MDNLDALSSDGEIYEQRGDDIKFVGNERKGVELELGNKQLAFKFCYDGCMDKEVIACYNSTNPNRLVRGDCGPGQCEFRAGVSVKDEEPFLWFKDKSFWKIDNNKCETAIMKYPKATPNGFQAFASCEPLKHDGNVVKLYVLQVPPGCPFYVSNAKKWTPPTTTPTQNSSALSQTKETTSNSSEANTTLWICIGIFILLIVMIGFGYCCYRSQIQKKPLFGKKKDVQQKAFIPEASKKANVVKEKTADEKEVVAKPEPTKESTKEESTVAKEKQPKPTKKKALKEKKAPVIEAKLSKEVTQENATKEDAPQKKVSVEPTLEDPTIEASFVQKSVVQQKLPRNQPRVFVPKKVILPAMNSDGVKNVSLLDTLSGAEDDETQHSIHASEKPRKNEFTRRIKGSKKHR</sequence>
<keyword evidence="3" id="KW-1185">Reference proteome</keyword>
<dbReference type="WBParaSite" id="PDA_v2.g18533.t1">
    <property type="protein sequence ID" value="PDA_v2.g18533.t1"/>
    <property type="gene ID" value="PDA_v2.g18533"/>
</dbReference>
<feature type="compositionally biased region" description="Basic and acidic residues" evidence="1">
    <location>
        <begin position="242"/>
        <end position="275"/>
    </location>
</feature>
<name>A0A914PKR9_9BILA</name>
<keyword evidence="2" id="KW-0472">Membrane</keyword>
<feature type="compositionally biased region" description="Basic and acidic residues" evidence="1">
    <location>
        <begin position="379"/>
        <end position="396"/>
    </location>
</feature>
<feature type="region of interest" description="Disordered" evidence="1">
    <location>
        <begin position="242"/>
        <end position="321"/>
    </location>
</feature>
<protein>
    <submittedName>
        <fullName evidence="4">Uncharacterized protein</fullName>
    </submittedName>
</protein>
<evidence type="ECO:0000313" key="3">
    <source>
        <dbReference type="Proteomes" id="UP000887578"/>
    </source>
</evidence>
<keyword evidence="2" id="KW-0812">Transmembrane</keyword>
<organism evidence="3 4">
    <name type="scientific">Panagrolaimus davidi</name>
    <dbReference type="NCBI Taxonomy" id="227884"/>
    <lineage>
        <taxon>Eukaryota</taxon>
        <taxon>Metazoa</taxon>
        <taxon>Ecdysozoa</taxon>
        <taxon>Nematoda</taxon>
        <taxon>Chromadorea</taxon>
        <taxon>Rhabditida</taxon>
        <taxon>Tylenchina</taxon>
        <taxon>Panagrolaimomorpha</taxon>
        <taxon>Panagrolaimoidea</taxon>
        <taxon>Panagrolaimidae</taxon>
        <taxon>Panagrolaimus</taxon>
    </lineage>
</organism>
<feature type="compositionally biased region" description="Basic and acidic residues" evidence="1">
    <location>
        <begin position="285"/>
        <end position="315"/>
    </location>
</feature>
<evidence type="ECO:0000256" key="2">
    <source>
        <dbReference type="SAM" id="Phobius"/>
    </source>
</evidence>
<accession>A0A914PKR9</accession>
<feature type="transmembrane region" description="Helical" evidence="2">
    <location>
        <begin position="188"/>
        <end position="210"/>
    </location>
</feature>
<keyword evidence="2" id="KW-1133">Transmembrane helix</keyword>
<evidence type="ECO:0000256" key="1">
    <source>
        <dbReference type="SAM" id="MobiDB-lite"/>
    </source>
</evidence>
<evidence type="ECO:0000313" key="4">
    <source>
        <dbReference type="WBParaSite" id="PDA_v2.g18533.t1"/>
    </source>
</evidence>
<dbReference type="AlphaFoldDB" id="A0A914PKR9"/>
<dbReference type="Proteomes" id="UP000887578">
    <property type="component" value="Unplaced"/>
</dbReference>
<feature type="region of interest" description="Disordered" evidence="1">
    <location>
        <begin position="159"/>
        <end position="179"/>
    </location>
</feature>
<proteinExistence type="predicted"/>
<feature type="region of interest" description="Disordered" evidence="1">
    <location>
        <begin position="373"/>
        <end position="405"/>
    </location>
</feature>